<dbReference type="Proteomes" id="UP000057158">
    <property type="component" value="Chromosome"/>
</dbReference>
<protein>
    <submittedName>
        <fullName evidence="11">Small-conductance mechanosensitive channel</fullName>
    </submittedName>
</protein>
<dbReference type="InterPro" id="IPR010920">
    <property type="entry name" value="LSM_dom_sf"/>
</dbReference>
<dbReference type="InterPro" id="IPR006685">
    <property type="entry name" value="MscS_channel_2nd"/>
</dbReference>
<feature type="domain" description="Mechanosensitive ion channel MscS C-terminal" evidence="9">
    <location>
        <begin position="263"/>
        <end position="348"/>
    </location>
</feature>
<keyword evidence="12" id="KW-1185">Reference proteome</keyword>
<feature type="domain" description="Mechanosensitive ion channel transmembrane helices 2/3" evidence="10">
    <location>
        <begin position="148"/>
        <end position="186"/>
    </location>
</feature>
<dbReference type="GO" id="GO:0008381">
    <property type="term" value="F:mechanosensitive monoatomic ion channel activity"/>
    <property type="evidence" value="ECO:0007669"/>
    <property type="project" value="UniProtKB-ARBA"/>
</dbReference>
<dbReference type="Pfam" id="PF00924">
    <property type="entry name" value="MS_channel_2nd"/>
    <property type="match status" value="1"/>
</dbReference>
<sequence length="377" mass="41402">MLETLSQLFSQTFLGIALGRFAAAFALLILTLILKKVLGHLFVTVLFPFAGKTETSYDDQALDCIRKPAEFLVVIAGLFAAVQILQLPPEPVDLPGFAATFLKILVIFDMAWVLFNLVAVLNTFLCTLVSRTESTLDDNLLPFVRKSLRIFIVFMAVLMAIQSLGFSISTLLASLGIGGLAVALAARDTISNLFGSLMIILDRPFHIGDWVKAGDIEGTVEEVGFRSTKIRTFAKTLVSVPNSTITNMAIDNLSRMPKRRIMLTIGVTYRTTPKEMRDAVAAIRAMLGSHPAIDQEFSLVNFTEFGASSLDILVYCFTTTTAWAEYLAAREDVCLQIMDILEGMGLEFAFPSRTVYLAGGETRSPSEDRVESEKLVI</sequence>
<accession>A0A0M4D0S4</accession>
<evidence type="ECO:0000313" key="11">
    <source>
        <dbReference type="EMBL" id="ALC15538.1"/>
    </source>
</evidence>
<dbReference type="InterPro" id="IPR011014">
    <property type="entry name" value="MscS_channel_TM-2"/>
</dbReference>
<feature type="transmembrane region" description="Helical" evidence="7">
    <location>
        <begin position="12"/>
        <end position="34"/>
    </location>
</feature>
<evidence type="ECO:0000259" key="8">
    <source>
        <dbReference type="Pfam" id="PF00924"/>
    </source>
</evidence>
<feature type="domain" description="Mechanosensitive ion channel MscS" evidence="8">
    <location>
        <begin position="188"/>
        <end position="255"/>
    </location>
</feature>
<comment type="subcellular location">
    <subcellularLocation>
        <location evidence="1">Cell membrane</location>
        <topology evidence="1">Multi-pass membrane protein</topology>
    </subcellularLocation>
</comment>
<comment type="similarity">
    <text evidence="2">Belongs to the MscS (TC 1.A.23) family.</text>
</comment>
<evidence type="ECO:0000256" key="2">
    <source>
        <dbReference type="ARBA" id="ARBA00008017"/>
    </source>
</evidence>
<dbReference type="PANTHER" id="PTHR43634:SF2">
    <property type="entry name" value="LOW CONDUCTANCE MECHANOSENSITIVE CHANNEL YNAI"/>
    <property type="match status" value="1"/>
</dbReference>
<dbReference type="Gene3D" id="2.30.30.60">
    <property type="match status" value="1"/>
</dbReference>
<keyword evidence="6 7" id="KW-0472">Membrane</keyword>
<dbReference type="EMBL" id="CP010802">
    <property type="protein sequence ID" value="ALC15538.1"/>
    <property type="molecule type" value="Genomic_DNA"/>
</dbReference>
<gene>
    <name evidence="11" type="ORF">DSOUD_0750</name>
</gene>
<evidence type="ECO:0000256" key="1">
    <source>
        <dbReference type="ARBA" id="ARBA00004651"/>
    </source>
</evidence>
<dbReference type="OrthoDB" id="9775207at2"/>
<evidence type="ECO:0000256" key="7">
    <source>
        <dbReference type="SAM" id="Phobius"/>
    </source>
</evidence>
<dbReference type="Pfam" id="PF21082">
    <property type="entry name" value="MS_channel_3rd"/>
    <property type="match status" value="1"/>
</dbReference>
<feature type="transmembrane region" description="Helical" evidence="7">
    <location>
        <begin position="101"/>
        <end position="129"/>
    </location>
</feature>
<dbReference type="PATRIC" id="fig|1603606.3.peg.820"/>
<dbReference type="STRING" id="1603606.DSOUD_0750"/>
<dbReference type="KEGG" id="des:DSOUD_0750"/>
<evidence type="ECO:0000259" key="9">
    <source>
        <dbReference type="Pfam" id="PF21082"/>
    </source>
</evidence>
<dbReference type="RefSeq" id="WP_053549733.1">
    <property type="nucleotide sequence ID" value="NZ_CP010802.1"/>
</dbReference>
<evidence type="ECO:0000256" key="6">
    <source>
        <dbReference type="ARBA" id="ARBA00023136"/>
    </source>
</evidence>
<evidence type="ECO:0000256" key="4">
    <source>
        <dbReference type="ARBA" id="ARBA00022692"/>
    </source>
</evidence>
<dbReference type="InterPro" id="IPR049142">
    <property type="entry name" value="MS_channel_1st"/>
</dbReference>
<name>A0A0M4D0S4_9BACT</name>
<keyword evidence="3" id="KW-1003">Cell membrane</keyword>
<evidence type="ECO:0000256" key="5">
    <source>
        <dbReference type="ARBA" id="ARBA00022989"/>
    </source>
</evidence>
<dbReference type="Gene3D" id="3.30.70.100">
    <property type="match status" value="1"/>
</dbReference>
<feature type="transmembrane region" description="Helical" evidence="7">
    <location>
        <begin position="71"/>
        <end position="89"/>
    </location>
</feature>
<dbReference type="InterPro" id="IPR011066">
    <property type="entry name" value="MscS_channel_C_sf"/>
</dbReference>
<feature type="transmembrane region" description="Helical" evidence="7">
    <location>
        <begin position="150"/>
        <end position="183"/>
    </location>
</feature>
<reference evidence="11 12" key="1">
    <citation type="submission" date="2015-07" db="EMBL/GenBank/DDBJ databases">
        <title>Isolation and Genomic Characterization of a Novel Halophilic Metal-Reducing Deltaproteobacterium from the Deep Subsurface.</title>
        <authorList>
            <person name="Badalamenti J.P."/>
            <person name="Summers Z.M."/>
            <person name="Gralnick J.A."/>
            <person name="Bond D.R."/>
        </authorList>
    </citation>
    <scope>NUCLEOTIDE SEQUENCE [LARGE SCALE GENOMIC DNA]</scope>
    <source>
        <strain evidence="11 12">WTL</strain>
    </source>
</reference>
<dbReference type="SUPFAM" id="SSF82689">
    <property type="entry name" value="Mechanosensitive channel protein MscS (YggB), C-terminal domain"/>
    <property type="match status" value="1"/>
</dbReference>
<evidence type="ECO:0000259" key="10">
    <source>
        <dbReference type="Pfam" id="PF21088"/>
    </source>
</evidence>
<dbReference type="InterPro" id="IPR023408">
    <property type="entry name" value="MscS_beta-dom_sf"/>
</dbReference>
<dbReference type="GO" id="GO:0005886">
    <property type="term" value="C:plasma membrane"/>
    <property type="evidence" value="ECO:0007669"/>
    <property type="project" value="UniProtKB-SubCell"/>
</dbReference>
<dbReference type="PANTHER" id="PTHR43634">
    <property type="entry name" value="OW CONDUCTANCE MECHANOSENSITIVE CHANNEL"/>
    <property type="match status" value="1"/>
</dbReference>
<dbReference type="Pfam" id="PF21088">
    <property type="entry name" value="MS_channel_1st"/>
    <property type="match status" value="1"/>
</dbReference>
<proteinExistence type="inferred from homology"/>
<keyword evidence="5 7" id="KW-1133">Transmembrane helix</keyword>
<keyword evidence="4 7" id="KW-0812">Transmembrane</keyword>
<evidence type="ECO:0000256" key="3">
    <source>
        <dbReference type="ARBA" id="ARBA00022475"/>
    </source>
</evidence>
<organism evidence="11 12">
    <name type="scientific">Desulfuromonas soudanensis</name>
    <dbReference type="NCBI Taxonomy" id="1603606"/>
    <lineage>
        <taxon>Bacteria</taxon>
        <taxon>Pseudomonadati</taxon>
        <taxon>Thermodesulfobacteriota</taxon>
        <taxon>Desulfuromonadia</taxon>
        <taxon>Desulfuromonadales</taxon>
        <taxon>Desulfuromonadaceae</taxon>
        <taxon>Desulfuromonas</taxon>
    </lineage>
</organism>
<evidence type="ECO:0000313" key="12">
    <source>
        <dbReference type="Proteomes" id="UP000057158"/>
    </source>
</evidence>
<dbReference type="InterPro" id="IPR049278">
    <property type="entry name" value="MS_channel_C"/>
</dbReference>
<dbReference type="SUPFAM" id="SSF82861">
    <property type="entry name" value="Mechanosensitive channel protein MscS (YggB), transmembrane region"/>
    <property type="match status" value="1"/>
</dbReference>
<dbReference type="SUPFAM" id="SSF50182">
    <property type="entry name" value="Sm-like ribonucleoproteins"/>
    <property type="match status" value="1"/>
</dbReference>
<dbReference type="AlphaFoldDB" id="A0A0M4D0S4"/>
<dbReference type="Gene3D" id="1.10.287.1260">
    <property type="match status" value="1"/>
</dbReference>
<dbReference type="InterPro" id="IPR045042">
    <property type="entry name" value="YnaI-like"/>
</dbReference>